<comment type="caution">
    <text evidence="2">The sequence shown here is derived from an EMBL/GenBank/DDBJ whole genome shotgun (WGS) entry which is preliminary data.</text>
</comment>
<evidence type="ECO:0000256" key="1">
    <source>
        <dbReference type="SAM" id="SignalP"/>
    </source>
</evidence>
<feature type="signal peptide" evidence="1">
    <location>
        <begin position="1"/>
        <end position="18"/>
    </location>
</feature>
<accession>A0AAW7X600</accession>
<feature type="chain" id="PRO_5043465441" evidence="1">
    <location>
        <begin position="19"/>
        <end position="118"/>
    </location>
</feature>
<sequence>MRKLFFCILILITNIVFAQDTTFILAHINEALMPIERGEKYEDPLFDFLEASGIGEVTGGGTSLDKSGKVEWVGVDIELVNAQENIPLVIKELKRLGAPEGSFLEYSFGEKRVQVPIE</sequence>
<evidence type="ECO:0000313" key="3">
    <source>
        <dbReference type="Proteomes" id="UP001169760"/>
    </source>
</evidence>
<dbReference type="EMBL" id="JAUOPB010000005">
    <property type="protein sequence ID" value="MDO6422303.1"/>
    <property type="molecule type" value="Genomic_DNA"/>
</dbReference>
<organism evidence="2 3">
    <name type="scientific">Saccharophagus degradans</name>
    <dbReference type="NCBI Taxonomy" id="86304"/>
    <lineage>
        <taxon>Bacteria</taxon>
        <taxon>Pseudomonadati</taxon>
        <taxon>Pseudomonadota</taxon>
        <taxon>Gammaproteobacteria</taxon>
        <taxon>Cellvibrionales</taxon>
        <taxon>Cellvibrionaceae</taxon>
        <taxon>Saccharophagus</taxon>
    </lineage>
</organism>
<gene>
    <name evidence="2" type="ORF">Q4521_07440</name>
</gene>
<dbReference type="Proteomes" id="UP001169760">
    <property type="component" value="Unassembled WGS sequence"/>
</dbReference>
<keyword evidence="1" id="KW-0732">Signal</keyword>
<dbReference type="RefSeq" id="WP_303492245.1">
    <property type="nucleotide sequence ID" value="NZ_JAUOPB010000005.1"/>
</dbReference>
<dbReference type="AlphaFoldDB" id="A0AAW7X600"/>
<reference evidence="2" key="1">
    <citation type="submission" date="2023-07" db="EMBL/GenBank/DDBJ databases">
        <title>Genome content predicts the carbon catabolic preferences of heterotrophic bacteria.</title>
        <authorList>
            <person name="Gralka M."/>
        </authorList>
    </citation>
    <scope>NUCLEOTIDE SEQUENCE</scope>
    <source>
        <strain evidence="2">I3M17_2</strain>
    </source>
</reference>
<evidence type="ECO:0000313" key="2">
    <source>
        <dbReference type="EMBL" id="MDO6422303.1"/>
    </source>
</evidence>
<name>A0AAW7X600_9GAMM</name>
<protein>
    <submittedName>
        <fullName evidence="2">Uncharacterized protein</fullName>
    </submittedName>
</protein>
<proteinExistence type="predicted"/>